<keyword evidence="5 7" id="KW-0472">Membrane</keyword>
<evidence type="ECO:0000256" key="5">
    <source>
        <dbReference type="ARBA" id="ARBA00023136"/>
    </source>
</evidence>
<dbReference type="RefSeq" id="WP_042518138.1">
    <property type="nucleotide sequence ID" value="NZ_JAXJLY010000144.1"/>
</dbReference>
<feature type="transmembrane region" description="Helical" evidence="7">
    <location>
        <begin position="290"/>
        <end position="310"/>
    </location>
</feature>
<reference evidence="8 9" key="1">
    <citation type="submission" date="2015-01" db="EMBL/GenBank/DDBJ databases">
        <title>Comparative genomics of non-oral Prevotella species.</title>
        <authorList>
            <person name="Accetto T."/>
            <person name="Nograsek B."/>
            <person name="Avgustin G."/>
        </authorList>
    </citation>
    <scope>NUCLEOTIDE SEQUENCE [LARGE SCALE GENOMIC DNA]</scope>
    <source>
        <strain evidence="8 9">P5-119</strain>
    </source>
</reference>
<dbReference type="Pfam" id="PF00474">
    <property type="entry name" value="SSF"/>
    <property type="match status" value="1"/>
</dbReference>
<feature type="transmembrane region" description="Helical" evidence="7">
    <location>
        <begin position="411"/>
        <end position="432"/>
    </location>
</feature>
<sequence>MNTQNLDALDWIILVAYFVVLIAIGMWASSKAKKSGNMFLASRSLRWHHIGFSMWGTNVGPSMLIASASAGFSTGIVSGNYAWYAFVFIALLAFVFAPRYLGTGISTLPEFMGLRFGDSTRNILAWYTIVTILISWLALTLFAGGIIIRQVFGMPMWLSAMLLLAISAFFTMLGGLKAVAYTNVYQMVLLIIVSATLTVVGIWKLGGDSFSHGIAVLANPDVVPSDYWNLFRPNTDPGYPWLPIILGYPIMGVWFWCTDQSMVQPVLAARNLSEGQRGANFTGWLKILDVAIYILPGVVCFAMVKTGFFGNVQVNADDAYLKLVYELFPAGMVGLVLAVLTAALISTIGSALNALSTVFTMDIYVKNIRPKASPEEIRKTGRVVTVLGALVSIVITVAVDGIKGMDLFNVFQSVLSFIAPPMAAVFLMGVFWKRCTTLAANMTLTFGTVLSIGTGILYLWVIPGFSEMVHFMLLSFFIFVGLVAMMIVVSLYDMNANEKHVIVAVNEKPARSVIIAWVSLAVVMIALYVFFNGN</sequence>
<gene>
    <name evidence="8" type="ORF">ST44_03510</name>
</gene>
<comment type="similarity">
    <text evidence="2 6">Belongs to the sodium:solute symporter (SSF) (TC 2.A.21) family.</text>
</comment>
<dbReference type="STRING" id="1602171.ST44_03510"/>
<evidence type="ECO:0000313" key="8">
    <source>
        <dbReference type="EMBL" id="KIP63525.1"/>
    </source>
</evidence>
<feature type="transmembrane region" description="Helical" evidence="7">
    <location>
        <begin position="468"/>
        <end position="492"/>
    </location>
</feature>
<feature type="transmembrane region" description="Helical" evidence="7">
    <location>
        <begin position="238"/>
        <end position="257"/>
    </location>
</feature>
<dbReference type="InterPro" id="IPR001734">
    <property type="entry name" value="Na/solute_symporter"/>
</dbReference>
<feature type="transmembrane region" description="Helical" evidence="7">
    <location>
        <begin position="444"/>
        <end position="462"/>
    </location>
</feature>
<dbReference type="NCBIfam" id="TIGR00813">
    <property type="entry name" value="sss"/>
    <property type="match status" value="1"/>
</dbReference>
<comment type="subcellular location">
    <subcellularLocation>
        <location evidence="1">Membrane</location>
        <topology evidence="1">Multi-pass membrane protein</topology>
    </subcellularLocation>
</comment>
<feature type="transmembrane region" description="Helical" evidence="7">
    <location>
        <begin position="330"/>
        <end position="359"/>
    </location>
</feature>
<dbReference type="CDD" id="cd10329">
    <property type="entry name" value="SLC5sbd_SGLT1-like"/>
    <property type="match status" value="1"/>
</dbReference>
<feature type="transmembrane region" description="Helical" evidence="7">
    <location>
        <begin position="513"/>
        <end position="531"/>
    </location>
</feature>
<keyword evidence="4 7" id="KW-1133">Transmembrane helix</keyword>
<evidence type="ECO:0000256" key="1">
    <source>
        <dbReference type="ARBA" id="ARBA00004141"/>
    </source>
</evidence>
<name>A0A0D0IVN1_9BACT</name>
<dbReference type="Gene3D" id="1.20.1730.10">
    <property type="entry name" value="Sodium/glucose cotransporter"/>
    <property type="match status" value="1"/>
</dbReference>
<evidence type="ECO:0000256" key="7">
    <source>
        <dbReference type="SAM" id="Phobius"/>
    </source>
</evidence>
<keyword evidence="9" id="KW-1185">Reference proteome</keyword>
<evidence type="ECO:0000256" key="2">
    <source>
        <dbReference type="ARBA" id="ARBA00006434"/>
    </source>
</evidence>
<evidence type="ECO:0000256" key="6">
    <source>
        <dbReference type="RuleBase" id="RU362091"/>
    </source>
</evidence>
<dbReference type="Proteomes" id="UP000032046">
    <property type="component" value="Unassembled WGS sequence"/>
</dbReference>
<comment type="caution">
    <text evidence="8">The sequence shown here is derived from an EMBL/GenBank/DDBJ whole genome shotgun (WGS) entry which is preliminary data.</text>
</comment>
<protein>
    <submittedName>
        <fullName evidence="8">Na+/glucose cotransporter</fullName>
    </submittedName>
</protein>
<dbReference type="GO" id="GO:0005412">
    <property type="term" value="F:D-glucose:sodium symporter activity"/>
    <property type="evidence" value="ECO:0007669"/>
    <property type="project" value="TreeGrafter"/>
</dbReference>
<organism evidence="8 9">
    <name type="scientific">Prevotella pectinovora</name>
    <dbReference type="NCBI Taxonomy" id="1602169"/>
    <lineage>
        <taxon>Bacteria</taxon>
        <taxon>Pseudomonadati</taxon>
        <taxon>Bacteroidota</taxon>
        <taxon>Bacteroidia</taxon>
        <taxon>Bacteroidales</taxon>
        <taxon>Prevotellaceae</taxon>
        <taxon>Prevotella</taxon>
    </lineage>
</organism>
<accession>A0A0D0IVN1</accession>
<dbReference type="PANTHER" id="PTHR11819:SF195">
    <property type="entry name" value="SODIUM_GLUCOSE COTRANSPORTER 4"/>
    <property type="match status" value="1"/>
</dbReference>
<evidence type="ECO:0000313" key="9">
    <source>
        <dbReference type="Proteomes" id="UP000032046"/>
    </source>
</evidence>
<feature type="transmembrane region" description="Helical" evidence="7">
    <location>
        <begin position="12"/>
        <end position="29"/>
    </location>
</feature>
<feature type="transmembrane region" description="Helical" evidence="7">
    <location>
        <begin position="183"/>
        <end position="203"/>
    </location>
</feature>
<feature type="transmembrane region" description="Helical" evidence="7">
    <location>
        <begin position="380"/>
        <end position="399"/>
    </location>
</feature>
<evidence type="ECO:0000256" key="3">
    <source>
        <dbReference type="ARBA" id="ARBA00022692"/>
    </source>
</evidence>
<dbReference type="PANTHER" id="PTHR11819">
    <property type="entry name" value="SOLUTE CARRIER FAMILY 5"/>
    <property type="match status" value="1"/>
</dbReference>
<evidence type="ECO:0000256" key="4">
    <source>
        <dbReference type="ARBA" id="ARBA00022989"/>
    </source>
</evidence>
<feature type="transmembrane region" description="Helical" evidence="7">
    <location>
        <begin position="81"/>
        <end position="102"/>
    </location>
</feature>
<dbReference type="EMBL" id="JXQK01000041">
    <property type="protein sequence ID" value="KIP63525.1"/>
    <property type="molecule type" value="Genomic_DNA"/>
</dbReference>
<dbReference type="GO" id="GO:0005886">
    <property type="term" value="C:plasma membrane"/>
    <property type="evidence" value="ECO:0007669"/>
    <property type="project" value="TreeGrafter"/>
</dbReference>
<feature type="transmembrane region" description="Helical" evidence="7">
    <location>
        <begin position="123"/>
        <end position="148"/>
    </location>
</feature>
<feature type="transmembrane region" description="Helical" evidence="7">
    <location>
        <begin position="154"/>
        <end position="176"/>
    </location>
</feature>
<dbReference type="InterPro" id="IPR038377">
    <property type="entry name" value="Na/Glc_symporter_sf"/>
</dbReference>
<keyword evidence="3 7" id="KW-0812">Transmembrane</keyword>
<dbReference type="PROSITE" id="PS50283">
    <property type="entry name" value="NA_SOLUT_SYMP_3"/>
    <property type="match status" value="1"/>
</dbReference>
<feature type="transmembrane region" description="Helical" evidence="7">
    <location>
        <begin position="50"/>
        <end position="69"/>
    </location>
</feature>
<dbReference type="AlphaFoldDB" id="A0A0D0IVN1"/>
<proteinExistence type="inferred from homology"/>